<sequence length="339" mass="38929">MLLRQELEEREYELLDARASKALASAGREVPEEKCDFRTDYQRDRDRIIHSKAFRRLMHKTQVFLAPEGDHYRTRLTHTLEVAQVARTIARILNYNEDLTEAIALGHDLGHTPFGHNGEDVLNRIHEGGFRHNEQSLRTVERLECTAKRIGLNLTKEVRDGILNHRGAVIPITLEGQIVKISDRIAYINHDIDDAIRSNVISAADLPAEDLDILGHSHSMRINNLITDLARTSDGEDVIKLSPDYNDALLHLRKYMFNNVYCSELVKKEEDMNKVEVVITALYDYFVQHPAKMPELYREVASEDGTRIAVKDYVAGMTDRYAISLYSELFVPRGWTDFK</sequence>
<dbReference type="NCBIfam" id="NF002327">
    <property type="entry name" value="PRK01286.1-2"/>
    <property type="match status" value="1"/>
</dbReference>
<keyword evidence="1 3" id="KW-0378">Hydrolase</keyword>
<organism evidence="3 4">
    <name type="scientific">Mogibacterium timidum</name>
    <dbReference type="NCBI Taxonomy" id="35519"/>
    <lineage>
        <taxon>Bacteria</taxon>
        <taxon>Bacillati</taxon>
        <taxon>Bacillota</taxon>
        <taxon>Clostridia</taxon>
        <taxon>Peptostreptococcales</taxon>
        <taxon>Anaerovoracaceae</taxon>
        <taxon>Mogibacterium</taxon>
    </lineage>
</organism>
<reference evidence="3 4" key="1">
    <citation type="submission" date="2020-06" db="EMBL/GenBank/DDBJ databases">
        <title>Mogibacterium timidum strain W9173 genomic sequence.</title>
        <authorList>
            <person name="Wade W.G."/>
            <person name="Johnston C.D."/>
            <person name="Chen T."/>
            <person name="Dewhirst F.E."/>
        </authorList>
    </citation>
    <scope>NUCLEOTIDE SEQUENCE [LARGE SCALE GENOMIC DNA]</scope>
    <source>
        <strain evidence="3 4">W9173</strain>
    </source>
</reference>
<dbReference type="InterPro" id="IPR006261">
    <property type="entry name" value="dGTPase"/>
</dbReference>
<evidence type="ECO:0000313" key="4">
    <source>
        <dbReference type="Proteomes" id="UP000526307"/>
    </source>
</evidence>
<keyword evidence="4" id="KW-1185">Reference proteome</keyword>
<dbReference type="InterPro" id="IPR051094">
    <property type="entry name" value="Diverse_Catalytic_Enzymes"/>
</dbReference>
<comment type="caution">
    <text evidence="3">The sequence shown here is derived from an EMBL/GenBank/DDBJ whole genome shotgun (WGS) entry which is preliminary data.</text>
</comment>
<evidence type="ECO:0000256" key="1">
    <source>
        <dbReference type="ARBA" id="ARBA00022801"/>
    </source>
</evidence>
<dbReference type="PANTHER" id="PTHR35795:SF1">
    <property type="entry name" value="BIS(5'-NUCLEOSYL)-TETRAPHOSPHATASE, SYMMETRICAL"/>
    <property type="match status" value="1"/>
</dbReference>
<dbReference type="PANTHER" id="PTHR35795">
    <property type="entry name" value="SLR1885 PROTEIN"/>
    <property type="match status" value="1"/>
</dbReference>
<dbReference type="RefSeq" id="WP_178978772.1">
    <property type="nucleotide sequence ID" value="NZ_JABXYR010000002.1"/>
</dbReference>
<dbReference type="PROSITE" id="PS51831">
    <property type="entry name" value="HD"/>
    <property type="match status" value="1"/>
</dbReference>
<dbReference type="Proteomes" id="UP000526307">
    <property type="component" value="Unassembled WGS sequence"/>
</dbReference>
<evidence type="ECO:0000259" key="2">
    <source>
        <dbReference type="PROSITE" id="PS51831"/>
    </source>
</evidence>
<dbReference type="InterPro" id="IPR026875">
    <property type="entry name" value="PHydrolase_assoc_dom"/>
</dbReference>
<dbReference type="EMBL" id="JABXYR010000002">
    <property type="protein sequence ID" value="NWO23917.1"/>
    <property type="molecule type" value="Genomic_DNA"/>
</dbReference>
<dbReference type="CDD" id="cd00077">
    <property type="entry name" value="HDc"/>
    <property type="match status" value="1"/>
</dbReference>
<dbReference type="SMART" id="SM00471">
    <property type="entry name" value="HDc"/>
    <property type="match status" value="1"/>
</dbReference>
<dbReference type="GO" id="GO:0016793">
    <property type="term" value="F:triphosphoric monoester hydrolase activity"/>
    <property type="evidence" value="ECO:0007669"/>
    <property type="project" value="InterPro"/>
</dbReference>
<proteinExistence type="predicted"/>
<dbReference type="Pfam" id="PF13286">
    <property type="entry name" value="HD_assoc"/>
    <property type="match status" value="1"/>
</dbReference>
<protein>
    <submittedName>
        <fullName evidence="3">Deoxyguanosinetriphosphate triphosphohydrolase</fullName>
    </submittedName>
</protein>
<dbReference type="Pfam" id="PF01966">
    <property type="entry name" value="HD"/>
    <property type="match status" value="1"/>
</dbReference>
<dbReference type="Gene3D" id="1.10.3210.10">
    <property type="entry name" value="Hypothetical protein af1432"/>
    <property type="match status" value="1"/>
</dbReference>
<dbReference type="InterPro" id="IPR003607">
    <property type="entry name" value="HD/PDEase_dom"/>
</dbReference>
<dbReference type="NCBIfam" id="TIGR01353">
    <property type="entry name" value="dGTP_triPase"/>
    <property type="match status" value="1"/>
</dbReference>
<gene>
    <name evidence="3" type="ORF">HW270_07610</name>
</gene>
<dbReference type="AlphaFoldDB" id="A0A7Y9B1G3"/>
<accession>A0A7Y9B1G3</accession>
<evidence type="ECO:0000313" key="3">
    <source>
        <dbReference type="EMBL" id="NWO23917.1"/>
    </source>
</evidence>
<name>A0A7Y9B1G3_9FIRM</name>
<dbReference type="InterPro" id="IPR006674">
    <property type="entry name" value="HD_domain"/>
</dbReference>
<dbReference type="SUPFAM" id="SSF109604">
    <property type="entry name" value="HD-domain/PDEase-like"/>
    <property type="match status" value="1"/>
</dbReference>
<feature type="domain" description="HD" evidence="2">
    <location>
        <begin position="75"/>
        <end position="188"/>
    </location>
</feature>